<dbReference type="AlphaFoldDB" id="A0A412G3U4"/>
<evidence type="ECO:0000256" key="1">
    <source>
        <dbReference type="SAM" id="SignalP"/>
    </source>
</evidence>
<dbReference type="CDD" id="cd13441">
    <property type="entry name" value="CamS_repeat_1"/>
    <property type="match status" value="1"/>
</dbReference>
<dbReference type="Gene3D" id="3.10.570.10">
    <property type="entry name" value="sex pheromone staph- cam373 precursor domain"/>
    <property type="match status" value="1"/>
</dbReference>
<comment type="caution">
    <text evidence="2">The sequence shown here is derived from an EMBL/GenBank/DDBJ whole genome shotgun (WGS) entry which is preliminary data.</text>
</comment>
<dbReference type="GeneID" id="83015074"/>
<dbReference type="CDD" id="cd13440">
    <property type="entry name" value="CamS_repeat_2"/>
    <property type="match status" value="1"/>
</dbReference>
<dbReference type="PROSITE" id="PS51257">
    <property type="entry name" value="PROKAR_LIPOPROTEIN"/>
    <property type="match status" value="1"/>
</dbReference>
<dbReference type="RefSeq" id="WP_117894570.1">
    <property type="nucleotide sequence ID" value="NZ_CABJCV010000006.1"/>
</dbReference>
<sequence length="359" mass="40222">MRNNRWGLIPLALCLALSLAGCSQKAPEETGDGTVISSYSSDDYQTLLPHELSEGRYWRGNTNSRFDLMQMPKELIELSKQHFSVKDNYLQAGQILEYEDIQELQRYESSDHSYGLNPSGNFEISDAIILERPYIVYGIVEIDFIAKEDQKTLNGISVGILMNSSVTSGDSTVQIPQDKLYTYASTIGRKLERYFRNKAEVDADLPIYITFYSSNSTSSSVPGAFIGQGLFTSRSGQFTPIEEQWVLIPSDQATALDGVLSSQFSTVKAGVKDFMPENVNIIGKARYTNDTADYLKITVTVQAKSYTEIYSLMQLLNELSANFSSTDMELIIEIKQLEETVMILHREKGTMKTTVLDIS</sequence>
<protein>
    <recommendedName>
        <fullName evidence="4">CamS family sex pheromone protein</fullName>
    </recommendedName>
</protein>
<evidence type="ECO:0000313" key="3">
    <source>
        <dbReference type="Proteomes" id="UP000284178"/>
    </source>
</evidence>
<dbReference type="Proteomes" id="UP000284178">
    <property type="component" value="Unassembled WGS sequence"/>
</dbReference>
<feature type="signal peptide" evidence="1">
    <location>
        <begin position="1"/>
        <end position="25"/>
    </location>
</feature>
<dbReference type="InterPro" id="IPR011426">
    <property type="entry name" value="CamS"/>
</dbReference>
<dbReference type="Pfam" id="PF07537">
    <property type="entry name" value="CamS"/>
    <property type="match status" value="1"/>
</dbReference>
<keyword evidence="1" id="KW-0732">Signal</keyword>
<evidence type="ECO:0000313" key="2">
    <source>
        <dbReference type="EMBL" id="RGR75078.1"/>
    </source>
</evidence>
<organism evidence="2 3">
    <name type="scientific">Holdemania filiformis</name>
    <dbReference type="NCBI Taxonomy" id="61171"/>
    <lineage>
        <taxon>Bacteria</taxon>
        <taxon>Bacillati</taxon>
        <taxon>Bacillota</taxon>
        <taxon>Erysipelotrichia</taxon>
        <taxon>Erysipelotrichales</taxon>
        <taxon>Erysipelotrichaceae</taxon>
        <taxon>Holdemania</taxon>
    </lineage>
</organism>
<dbReference type="EMBL" id="QRUP01000006">
    <property type="protein sequence ID" value="RGR75078.1"/>
    <property type="molecule type" value="Genomic_DNA"/>
</dbReference>
<accession>A0A412G3U4</accession>
<gene>
    <name evidence="2" type="ORF">DWY25_06605</name>
</gene>
<proteinExistence type="predicted"/>
<keyword evidence="3" id="KW-1185">Reference proteome</keyword>
<reference evidence="2 3" key="1">
    <citation type="submission" date="2018-08" db="EMBL/GenBank/DDBJ databases">
        <title>A genome reference for cultivated species of the human gut microbiota.</title>
        <authorList>
            <person name="Zou Y."/>
            <person name="Xue W."/>
            <person name="Luo G."/>
        </authorList>
    </citation>
    <scope>NUCLEOTIDE SEQUENCE [LARGE SCALE GENOMIC DNA]</scope>
    <source>
        <strain evidence="2 3">AF24-29</strain>
    </source>
</reference>
<evidence type="ECO:0008006" key="4">
    <source>
        <dbReference type="Google" id="ProtNLM"/>
    </source>
</evidence>
<name>A0A412G3U4_9FIRM</name>
<feature type="chain" id="PRO_5019370680" description="CamS family sex pheromone protein" evidence="1">
    <location>
        <begin position="26"/>
        <end position="359"/>
    </location>
</feature>